<feature type="compositionally biased region" description="Pro residues" evidence="1">
    <location>
        <begin position="157"/>
        <end position="168"/>
    </location>
</feature>
<proteinExistence type="predicted"/>
<feature type="compositionally biased region" description="Basic and acidic residues" evidence="1">
    <location>
        <begin position="422"/>
        <end position="443"/>
    </location>
</feature>
<gene>
    <name evidence="3" type="ORF">PACLA_8A033080</name>
</gene>
<dbReference type="OrthoDB" id="10624431at2759"/>
<protein>
    <submittedName>
        <fullName evidence="3">Uncharacterized protein</fullName>
    </submittedName>
</protein>
<keyword evidence="2" id="KW-0812">Transmembrane</keyword>
<keyword evidence="4" id="KW-1185">Reference proteome</keyword>
<evidence type="ECO:0000313" key="3">
    <source>
        <dbReference type="EMBL" id="CAB3988864.1"/>
    </source>
</evidence>
<feature type="region of interest" description="Disordered" evidence="1">
    <location>
        <begin position="415"/>
        <end position="443"/>
    </location>
</feature>
<feature type="compositionally biased region" description="Pro residues" evidence="1">
    <location>
        <begin position="177"/>
        <end position="188"/>
    </location>
</feature>
<sequence length="538" mass="58840">CTVKFDGKYVGAQIKFLDLSSKGKTKIYWFTDFASDKVKSFNVISIAYHDGSAIKTKILKEKGKPKEKWSRNWEATIEWNKVSNEYYGKLFRVNISYEIERKIGNQKYIDKNDCFVFKSSGSITVTFPSLPSTTLPPSTTKKSTSTTRSPRSTSPTTTPPTTIPPTTTPPTTTSPTATPPTAIPPTTTPPTTTRPTATPPTAIPPTAIPPTTIPPTTINGISTPTHSMITTQIKESKETRKPTESNGKTDEPSELTPGARKEGGGGGNDAMTVSLAVVGCLLLLVAVVVVVLWTRRRSAKASKEKNRGAGDADGSVDNPLENIYAEADTSINYPQKDKNNHVYEYAKGNLESNYTSLDMSKVESKPTYESLVNVQSNMYEQIPVKGYTPGASGVSGQTPIAEPFYHVVDTPEGGQDPGQIYHDPDNCETRREIPGRTGDDNPERVYSTLEEEGAPENYGREVPGRTGVDNPERVYSTLEEEETAPENYGREVPGRTGDDDPDRVYSVLEDETAESDYLTILPEKSDYEQPINPPISDA</sequence>
<comment type="caution">
    <text evidence="3">The sequence shown here is derived from an EMBL/GenBank/DDBJ whole genome shotgun (WGS) entry which is preliminary data.</text>
</comment>
<feature type="non-terminal residue" evidence="3">
    <location>
        <position position="1"/>
    </location>
</feature>
<feature type="compositionally biased region" description="Basic and acidic residues" evidence="1">
    <location>
        <begin position="301"/>
        <end position="310"/>
    </location>
</feature>
<feature type="region of interest" description="Disordered" evidence="1">
    <location>
        <begin position="478"/>
        <end position="538"/>
    </location>
</feature>
<keyword evidence="2" id="KW-1133">Transmembrane helix</keyword>
<dbReference type="AlphaFoldDB" id="A0A7D9HR97"/>
<feature type="compositionally biased region" description="Basic and acidic residues" evidence="1">
    <location>
        <begin position="234"/>
        <end position="251"/>
    </location>
</feature>
<feature type="compositionally biased region" description="Pro residues" evidence="1">
    <location>
        <begin position="197"/>
        <end position="213"/>
    </location>
</feature>
<name>A0A7D9HR97_PARCT</name>
<feature type="compositionally biased region" description="Polar residues" evidence="1">
    <location>
        <begin position="218"/>
        <end position="233"/>
    </location>
</feature>
<feature type="transmembrane region" description="Helical" evidence="2">
    <location>
        <begin position="270"/>
        <end position="293"/>
    </location>
</feature>
<feature type="region of interest" description="Disordered" evidence="1">
    <location>
        <begin position="299"/>
        <end position="319"/>
    </location>
</feature>
<evidence type="ECO:0000256" key="2">
    <source>
        <dbReference type="SAM" id="Phobius"/>
    </source>
</evidence>
<reference evidence="3" key="1">
    <citation type="submission" date="2020-04" db="EMBL/GenBank/DDBJ databases">
        <authorList>
            <person name="Alioto T."/>
            <person name="Alioto T."/>
            <person name="Gomez Garrido J."/>
        </authorList>
    </citation>
    <scope>NUCLEOTIDE SEQUENCE</scope>
    <source>
        <strain evidence="3">A484AB</strain>
    </source>
</reference>
<dbReference type="Proteomes" id="UP001152795">
    <property type="component" value="Unassembled WGS sequence"/>
</dbReference>
<evidence type="ECO:0000256" key="1">
    <source>
        <dbReference type="SAM" id="MobiDB-lite"/>
    </source>
</evidence>
<dbReference type="EMBL" id="CACRXK020001397">
    <property type="protein sequence ID" value="CAB3988864.1"/>
    <property type="molecule type" value="Genomic_DNA"/>
</dbReference>
<feature type="compositionally biased region" description="Low complexity" evidence="1">
    <location>
        <begin position="128"/>
        <end position="156"/>
    </location>
</feature>
<organism evidence="3 4">
    <name type="scientific">Paramuricea clavata</name>
    <name type="common">Red gorgonian</name>
    <name type="synonym">Violescent sea-whip</name>
    <dbReference type="NCBI Taxonomy" id="317549"/>
    <lineage>
        <taxon>Eukaryota</taxon>
        <taxon>Metazoa</taxon>
        <taxon>Cnidaria</taxon>
        <taxon>Anthozoa</taxon>
        <taxon>Octocorallia</taxon>
        <taxon>Malacalcyonacea</taxon>
        <taxon>Plexauridae</taxon>
        <taxon>Paramuricea</taxon>
    </lineage>
</organism>
<keyword evidence="2" id="KW-0472">Membrane</keyword>
<feature type="compositionally biased region" description="Basic and acidic residues" evidence="1">
    <location>
        <begin position="488"/>
        <end position="498"/>
    </location>
</feature>
<accession>A0A7D9HR97</accession>
<evidence type="ECO:0000313" key="4">
    <source>
        <dbReference type="Proteomes" id="UP001152795"/>
    </source>
</evidence>
<feature type="region of interest" description="Disordered" evidence="1">
    <location>
        <begin position="128"/>
        <end position="266"/>
    </location>
</feature>